<accession>A0A2K9V7F0</accession>
<protein>
    <submittedName>
        <fullName evidence="1">Uncharacterized protein</fullName>
    </submittedName>
</protein>
<name>A0A2K9V7F0_9VIRU</name>
<proteinExistence type="predicted"/>
<sequence>MMKLFKYFIKPKTRSSYHDIMFKCVNKYENNEKKLAQSIIDSIIFEHMDSDLTMKENINQLLIITKNRILYAEMIKDDFERGLIMLMRKTTILQNVEQKNAINEKIMEWTVYINYYDFLLQILYYLSSNLH</sequence>
<organism evidence="1">
    <name type="scientific">Bandra megavirus</name>
    <dbReference type="NCBI Taxonomy" id="2071566"/>
    <lineage>
        <taxon>Viruses</taxon>
        <taxon>Varidnaviria</taxon>
        <taxon>Bamfordvirae</taxon>
        <taxon>Nucleocytoviricota</taxon>
        <taxon>Megaviricetes</taxon>
        <taxon>Imitervirales</taxon>
        <taxon>Mimiviridae</taxon>
        <taxon>Megamimivirinae</taxon>
        <taxon>Megavirus</taxon>
    </lineage>
</organism>
<reference evidence="1" key="1">
    <citation type="submission" date="2018-01" db="EMBL/GenBank/DDBJ databases">
        <title>Draft genome sequence of Bandra megavirus.</title>
        <authorList>
            <person name="Chatterjee A."/>
            <person name="Yadav R."/>
            <person name="Kondabagil K."/>
        </authorList>
    </citation>
    <scope>NUCLEOTIDE SEQUENCE</scope>
    <source>
        <strain evidence="1">KK-1</strain>
    </source>
</reference>
<evidence type="ECO:0000313" key="1">
    <source>
        <dbReference type="EMBL" id="AUV58145.1"/>
    </source>
</evidence>
<dbReference type="EMBL" id="MG779310">
    <property type="protein sequence ID" value="AUV58145.1"/>
    <property type="molecule type" value="Genomic_DNA"/>
</dbReference>